<accession>A0AAD2FL79</accession>
<keyword evidence="3" id="KW-0862">Zinc</keyword>
<dbReference type="InterPro" id="IPR001841">
    <property type="entry name" value="Znf_RING"/>
</dbReference>
<evidence type="ECO:0008006" key="10">
    <source>
        <dbReference type="Google" id="ProtNLM"/>
    </source>
</evidence>
<feature type="domain" description="MYND-type" evidence="7">
    <location>
        <begin position="649"/>
        <end position="688"/>
    </location>
</feature>
<feature type="region of interest" description="Disordered" evidence="5">
    <location>
        <begin position="1"/>
        <end position="31"/>
    </location>
</feature>
<evidence type="ECO:0000256" key="5">
    <source>
        <dbReference type="SAM" id="MobiDB-lite"/>
    </source>
</evidence>
<feature type="domain" description="RING-type" evidence="6">
    <location>
        <begin position="299"/>
        <end position="337"/>
    </location>
</feature>
<keyword evidence="1" id="KW-0479">Metal-binding</keyword>
<dbReference type="SUPFAM" id="SSF57850">
    <property type="entry name" value="RING/U-box"/>
    <property type="match status" value="1"/>
</dbReference>
<dbReference type="GO" id="GO:0008270">
    <property type="term" value="F:zinc ion binding"/>
    <property type="evidence" value="ECO:0007669"/>
    <property type="project" value="UniProtKB-KW"/>
</dbReference>
<dbReference type="PROSITE" id="PS50089">
    <property type="entry name" value="ZF_RING_2"/>
    <property type="match status" value="1"/>
</dbReference>
<evidence type="ECO:0000313" key="9">
    <source>
        <dbReference type="Proteomes" id="UP001295423"/>
    </source>
</evidence>
<dbReference type="InterPro" id="IPR002893">
    <property type="entry name" value="Znf_MYND"/>
</dbReference>
<dbReference type="AlphaFoldDB" id="A0AAD2FL79"/>
<dbReference type="SUPFAM" id="SSF144232">
    <property type="entry name" value="HIT/MYND zinc finger-like"/>
    <property type="match status" value="1"/>
</dbReference>
<sequence length="698" mass="77386">MGKKSRRTKQKAPARQQNEQQVGRSPASQAQEYRVPRVEPVLLPFVTDSLVGTVLERGGVPENLNSFEALQGYLKQIFTAPVDLLPFLQALAEGLEKGPPLINRSTQLSLAIGNIMPLLHWVCQFEFLNAQYGCYFSDGMVELVLNAGGSFQSDKCTLFCCQVYLPEVCEFVAPSWCKHQPTRSFWSDLSLQCHGASETPGDLPISWVGLGPPTIDDVRETFMLLRQKGVRLAGSFSTTTLSVSIGNPTHPDIRDPIMLQKLAEDLVGLHVPKGYKFKQEDANLIEILSLEAESENDTCPICLKGVKRGVTLYCDHRFCKECILEYGKVNIACPLCQAQLCTEVSPNSRRGLYHNLLGIDEMASKRRGPRFFTNEQVIAEAKAQGIYNLSSSSESLREQLETWLSKGIQSSQQMVPLGFSAGEGPHGRLEGRGRIKLELASNTTMLTGSPPSALSMCPKFGMKNIEVSINDVPLVARISNQSLYTMFSRAIVDQLGLKRIHKLKSKKFVGFDTKKLKNKTFTCLEPVKICLQGIAVTLRNAIEVSPSPSDFMLTVQLGLDFLRSGLLSVVDVEGDMEVGDEEEGGNYFRVVGEDSWTILSQVSRESFRFYSHDGKMADLPLITFDPFMGTADRHIATISVKASTSFAQCNWCCRMFPEGMSECSNCSECFYCDERCQNAAWKIHKLNCGVSSNAETKT</sequence>
<protein>
    <recommendedName>
        <fullName evidence="10">RING-type domain-containing protein</fullName>
    </recommendedName>
</protein>
<dbReference type="EMBL" id="CAKOGP040001668">
    <property type="protein sequence ID" value="CAJ1946319.1"/>
    <property type="molecule type" value="Genomic_DNA"/>
</dbReference>
<dbReference type="Proteomes" id="UP001295423">
    <property type="component" value="Unassembled WGS sequence"/>
</dbReference>
<gene>
    <name evidence="8" type="ORF">CYCCA115_LOCUS10460</name>
</gene>
<reference evidence="8" key="1">
    <citation type="submission" date="2023-08" db="EMBL/GenBank/DDBJ databases">
        <authorList>
            <person name="Audoor S."/>
            <person name="Bilcke G."/>
        </authorList>
    </citation>
    <scope>NUCLEOTIDE SEQUENCE</scope>
</reference>
<comment type="caution">
    <text evidence="8">The sequence shown here is derived from an EMBL/GenBank/DDBJ whole genome shotgun (WGS) entry which is preliminary data.</text>
</comment>
<evidence type="ECO:0000256" key="1">
    <source>
        <dbReference type="ARBA" id="ARBA00022723"/>
    </source>
</evidence>
<organism evidence="8 9">
    <name type="scientific">Cylindrotheca closterium</name>
    <dbReference type="NCBI Taxonomy" id="2856"/>
    <lineage>
        <taxon>Eukaryota</taxon>
        <taxon>Sar</taxon>
        <taxon>Stramenopiles</taxon>
        <taxon>Ochrophyta</taxon>
        <taxon>Bacillariophyta</taxon>
        <taxon>Bacillariophyceae</taxon>
        <taxon>Bacillariophycidae</taxon>
        <taxon>Bacillariales</taxon>
        <taxon>Bacillariaceae</taxon>
        <taxon>Cylindrotheca</taxon>
    </lineage>
</organism>
<dbReference type="Gene3D" id="6.10.140.2220">
    <property type="match status" value="1"/>
</dbReference>
<evidence type="ECO:0000313" key="8">
    <source>
        <dbReference type="EMBL" id="CAJ1946319.1"/>
    </source>
</evidence>
<dbReference type="SMART" id="SM00184">
    <property type="entry name" value="RING"/>
    <property type="match status" value="1"/>
</dbReference>
<evidence type="ECO:0000256" key="3">
    <source>
        <dbReference type="ARBA" id="ARBA00022833"/>
    </source>
</evidence>
<dbReference type="InterPro" id="IPR013083">
    <property type="entry name" value="Znf_RING/FYVE/PHD"/>
</dbReference>
<dbReference type="Pfam" id="PF00097">
    <property type="entry name" value="zf-C3HC4"/>
    <property type="match status" value="1"/>
</dbReference>
<keyword evidence="9" id="KW-1185">Reference proteome</keyword>
<dbReference type="InterPro" id="IPR017907">
    <property type="entry name" value="Znf_RING_CS"/>
</dbReference>
<feature type="compositionally biased region" description="Polar residues" evidence="5">
    <location>
        <begin position="15"/>
        <end position="31"/>
    </location>
</feature>
<dbReference type="PROSITE" id="PS01360">
    <property type="entry name" value="ZF_MYND_1"/>
    <property type="match status" value="1"/>
</dbReference>
<proteinExistence type="predicted"/>
<evidence type="ECO:0000259" key="6">
    <source>
        <dbReference type="PROSITE" id="PS50089"/>
    </source>
</evidence>
<keyword evidence="2 4" id="KW-0863">Zinc-finger</keyword>
<dbReference type="InterPro" id="IPR018957">
    <property type="entry name" value="Znf_C3HC4_RING-type"/>
</dbReference>
<dbReference type="PROSITE" id="PS50865">
    <property type="entry name" value="ZF_MYND_2"/>
    <property type="match status" value="1"/>
</dbReference>
<evidence type="ECO:0000256" key="2">
    <source>
        <dbReference type="ARBA" id="ARBA00022771"/>
    </source>
</evidence>
<evidence type="ECO:0000259" key="7">
    <source>
        <dbReference type="PROSITE" id="PS50865"/>
    </source>
</evidence>
<dbReference type="Pfam" id="PF01753">
    <property type="entry name" value="zf-MYND"/>
    <property type="match status" value="1"/>
</dbReference>
<dbReference type="PROSITE" id="PS00518">
    <property type="entry name" value="ZF_RING_1"/>
    <property type="match status" value="1"/>
</dbReference>
<feature type="compositionally biased region" description="Basic residues" evidence="5">
    <location>
        <begin position="1"/>
        <end position="12"/>
    </location>
</feature>
<name>A0AAD2FL79_9STRA</name>
<dbReference type="Gene3D" id="3.30.40.10">
    <property type="entry name" value="Zinc/RING finger domain, C3HC4 (zinc finger)"/>
    <property type="match status" value="1"/>
</dbReference>
<evidence type="ECO:0000256" key="4">
    <source>
        <dbReference type="PROSITE-ProRule" id="PRU00134"/>
    </source>
</evidence>